<feature type="binding site" evidence="8">
    <location>
        <position position="211"/>
    </location>
    <ligand>
        <name>Zn(2+)</name>
        <dbReference type="ChEBI" id="CHEBI:29105"/>
    </ligand>
</feature>
<dbReference type="InterPro" id="IPR017117">
    <property type="entry name" value="Nob1_euk"/>
</dbReference>
<keyword evidence="13" id="KW-1185">Reference proteome</keyword>
<gene>
    <name evidence="12" type="ORF">OFLC_LOCUS2651</name>
</gene>
<evidence type="ECO:0000256" key="5">
    <source>
        <dbReference type="ARBA" id="ARBA00022801"/>
    </source>
</evidence>
<dbReference type="InterPro" id="IPR014881">
    <property type="entry name" value="NOB1_Zn-bd"/>
</dbReference>
<feature type="region of interest" description="Disordered" evidence="9">
    <location>
        <begin position="118"/>
        <end position="140"/>
    </location>
</feature>
<feature type="compositionally biased region" description="Basic residues" evidence="9">
    <location>
        <begin position="329"/>
        <end position="339"/>
    </location>
</feature>
<dbReference type="GO" id="GO:0004521">
    <property type="term" value="F:RNA endonuclease activity"/>
    <property type="evidence" value="ECO:0007669"/>
    <property type="project" value="InterPro"/>
</dbReference>
<feature type="region of interest" description="Disordered" evidence="9">
    <location>
        <begin position="291"/>
        <end position="339"/>
    </location>
</feature>
<reference evidence="14" key="1">
    <citation type="submission" date="2016-06" db="UniProtKB">
        <authorList>
            <consortium name="WormBaseParasite"/>
        </authorList>
    </citation>
    <scope>IDENTIFICATION</scope>
</reference>
<evidence type="ECO:0000313" key="13">
    <source>
        <dbReference type="Proteomes" id="UP000267606"/>
    </source>
</evidence>
<dbReference type="AlphaFoldDB" id="A0A183H592"/>
<dbReference type="GO" id="GO:0016787">
    <property type="term" value="F:hydrolase activity"/>
    <property type="evidence" value="ECO:0007669"/>
    <property type="project" value="UniProtKB-KW"/>
</dbReference>
<feature type="binding site" evidence="8">
    <location>
        <position position="226"/>
    </location>
    <ligand>
        <name>Zn(2+)</name>
        <dbReference type="ChEBI" id="CHEBI:29105"/>
    </ligand>
</feature>
<dbReference type="CDD" id="cd09876">
    <property type="entry name" value="PIN_Nob1-like"/>
    <property type="match status" value="1"/>
</dbReference>
<evidence type="ECO:0000313" key="14">
    <source>
        <dbReference type="WBParaSite" id="OFLC_0000265101-mRNA-1"/>
    </source>
</evidence>
<dbReference type="InterPro" id="IPR036283">
    <property type="entry name" value="NOB1_Zf-like_sf"/>
</dbReference>
<keyword evidence="4 8" id="KW-0479">Metal-binding</keyword>
<sequence length="339" mass="37708">MKAAEDVPVRKLVADSGAFIKRVPLHNLGSEIYTVPGVISELKCEKMRHLLESLPYEIHIQEPTAESLHIITEFSKKTGDYPSLSAIDLKLLSLLHDLHLEQYGKDGLHYDFQTNVAGTEKNSESEEMEGTDDVSDDANSDSGTWLNEGNVDEILGHVGEIAIPEKEMKVACVTTDFAMQNVILCLGLSLLSVNGYRIQQLKNYILRCWACFATTTVMTKRFCPRCGNNSLHRVAVSVAEDGTMQLHINWNRLQSARGLKYSLPAPKGGKHAGGPQLFEDQPMPQNRMARCHQDPTETGPFAMKDVTSRSAVLGIRSLQKTGRNPNVRTHGKKRGNKRR</sequence>
<evidence type="ECO:0000256" key="1">
    <source>
        <dbReference type="ARBA" id="ARBA00004123"/>
    </source>
</evidence>
<keyword evidence="6 8" id="KW-0862">Zinc</keyword>
<evidence type="ECO:0000259" key="11">
    <source>
        <dbReference type="Pfam" id="PF17146"/>
    </source>
</evidence>
<dbReference type="Proteomes" id="UP000267606">
    <property type="component" value="Unassembled WGS sequence"/>
</dbReference>
<dbReference type="PANTHER" id="PTHR12814">
    <property type="entry name" value="RNA-BINDING PROTEIN NOB1"/>
    <property type="match status" value="1"/>
</dbReference>
<dbReference type="InterPro" id="IPR039907">
    <property type="entry name" value="NOB1"/>
</dbReference>
<dbReference type="Pfam" id="PF17146">
    <property type="entry name" value="PIN_6"/>
    <property type="match status" value="1"/>
</dbReference>
<dbReference type="Gene3D" id="6.20.210.10">
    <property type="entry name" value="Nin one binding (NOB1), Zn-ribbon-like"/>
    <property type="match status" value="1"/>
</dbReference>
<comment type="subcellular location">
    <subcellularLocation>
        <location evidence="1">Nucleus</location>
    </subcellularLocation>
</comment>
<comment type="similarity">
    <text evidence="2">Belongs to the NOB1 family.</text>
</comment>
<evidence type="ECO:0000256" key="9">
    <source>
        <dbReference type="SAM" id="MobiDB-lite"/>
    </source>
</evidence>
<dbReference type="FunFam" id="3.40.50.1010:FF:000020">
    <property type="entry name" value="20S-pre-rRNA D-site endonuclease NOB1"/>
    <property type="match status" value="1"/>
</dbReference>
<feature type="binding site" evidence="8">
    <location>
        <position position="208"/>
    </location>
    <ligand>
        <name>Zn(2+)</name>
        <dbReference type="ChEBI" id="CHEBI:29105"/>
    </ligand>
</feature>
<feature type="compositionally biased region" description="Acidic residues" evidence="9">
    <location>
        <begin position="125"/>
        <end position="139"/>
    </location>
</feature>
<feature type="domain" description="Nin one binding (NOB1) Zn-ribbon-like" evidence="10">
    <location>
        <begin position="198"/>
        <end position="269"/>
    </location>
</feature>
<dbReference type="Pfam" id="PF08772">
    <property type="entry name" value="Zn_ribbon_NOB1"/>
    <property type="match status" value="1"/>
</dbReference>
<keyword evidence="3" id="KW-0540">Nuclease</keyword>
<proteinExistence type="inferred from homology"/>
<dbReference type="WBParaSite" id="OFLC_0000265101-mRNA-1">
    <property type="protein sequence ID" value="OFLC_0000265101-mRNA-1"/>
    <property type="gene ID" value="OFLC_0000265101"/>
</dbReference>
<name>A0A183H592_9BILA</name>
<keyword evidence="7" id="KW-0539">Nucleus</keyword>
<dbReference type="GO" id="GO:0005737">
    <property type="term" value="C:cytoplasm"/>
    <property type="evidence" value="ECO:0007669"/>
    <property type="project" value="UniProtKB-ARBA"/>
</dbReference>
<reference evidence="12 13" key="2">
    <citation type="submission" date="2018-11" db="EMBL/GenBank/DDBJ databases">
        <authorList>
            <consortium name="Pathogen Informatics"/>
        </authorList>
    </citation>
    <scope>NUCLEOTIDE SEQUENCE [LARGE SCALE GENOMIC DNA]</scope>
</reference>
<dbReference type="STRING" id="387005.A0A183H592"/>
<feature type="compositionally biased region" description="Polar residues" evidence="9">
    <location>
        <begin position="318"/>
        <end position="327"/>
    </location>
</feature>
<accession>A0A183H592</accession>
<dbReference type="GO" id="GO:0046872">
    <property type="term" value="F:metal ion binding"/>
    <property type="evidence" value="ECO:0007669"/>
    <property type="project" value="UniProtKB-KW"/>
</dbReference>
<dbReference type="PIRSF" id="PIRSF037125">
    <property type="entry name" value="D-site_20S_pre-rRNA_nuclease"/>
    <property type="match status" value="1"/>
</dbReference>
<feature type="domain" description="Ribonuclease PIN" evidence="11">
    <location>
        <begin position="12"/>
        <end position="98"/>
    </location>
</feature>
<evidence type="ECO:0000313" key="12">
    <source>
        <dbReference type="EMBL" id="VDO33734.1"/>
    </source>
</evidence>
<evidence type="ECO:0000256" key="8">
    <source>
        <dbReference type="PIRSR" id="PIRSR037125-1"/>
    </source>
</evidence>
<dbReference type="InterPro" id="IPR033411">
    <property type="entry name" value="Ribonuclease_PIN"/>
</dbReference>
<dbReference type="GO" id="GO:0031981">
    <property type="term" value="C:nuclear lumen"/>
    <property type="evidence" value="ECO:0007669"/>
    <property type="project" value="UniProtKB-ARBA"/>
</dbReference>
<evidence type="ECO:0000256" key="6">
    <source>
        <dbReference type="ARBA" id="ARBA00022833"/>
    </source>
</evidence>
<organism evidence="14">
    <name type="scientific">Onchocerca flexuosa</name>
    <dbReference type="NCBI Taxonomy" id="387005"/>
    <lineage>
        <taxon>Eukaryota</taxon>
        <taxon>Metazoa</taxon>
        <taxon>Ecdysozoa</taxon>
        <taxon>Nematoda</taxon>
        <taxon>Chromadorea</taxon>
        <taxon>Rhabditida</taxon>
        <taxon>Spirurina</taxon>
        <taxon>Spiruromorpha</taxon>
        <taxon>Filarioidea</taxon>
        <taxon>Onchocercidae</taxon>
        <taxon>Onchocerca</taxon>
    </lineage>
</organism>
<dbReference type="GO" id="GO:0030688">
    <property type="term" value="C:preribosome, small subunit precursor"/>
    <property type="evidence" value="ECO:0007669"/>
    <property type="project" value="TreeGrafter"/>
</dbReference>
<evidence type="ECO:0000256" key="2">
    <source>
        <dbReference type="ARBA" id="ARBA00005858"/>
    </source>
</evidence>
<dbReference type="PANTHER" id="PTHR12814:SF2">
    <property type="entry name" value="RNA-BINDING PROTEIN NOB1"/>
    <property type="match status" value="1"/>
</dbReference>
<dbReference type="GO" id="GO:0030490">
    <property type="term" value="P:maturation of SSU-rRNA"/>
    <property type="evidence" value="ECO:0007669"/>
    <property type="project" value="TreeGrafter"/>
</dbReference>
<evidence type="ECO:0000256" key="7">
    <source>
        <dbReference type="ARBA" id="ARBA00023242"/>
    </source>
</evidence>
<keyword evidence="5" id="KW-0378">Hydrolase</keyword>
<evidence type="ECO:0000259" key="10">
    <source>
        <dbReference type="Pfam" id="PF08772"/>
    </source>
</evidence>
<dbReference type="Gene3D" id="3.40.50.1010">
    <property type="entry name" value="5'-nuclease"/>
    <property type="match status" value="1"/>
</dbReference>
<dbReference type="SUPFAM" id="SSF144206">
    <property type="entry name" value="NOB1 zinc finger-like"/>
    <property type="match status" value="1"/>
</dbReference>
<evidence type="ECO:0000256" key="3">
    <source>
        <dbReference type="ARBA" id="ARBA00022722"/>
    </source>
</evidence>
<feature type="binding site" evidence="8">
    <location>
        <position position="223"/>
    </location>
    <ligand>
        <name>Zn(2+)</name>
        <dbReference type="ChEBI" id="CHEBI:29105"/>
    </ligand>
</feature>
<protein>
    <submittedName>
        <fullName evidence="14">RNA-binding protein NOB1</fullName>
    </submittedName>
</protein>
<evidence type="ECO:0000256" key="4">
    <source>
        <dbReference type="ARBA" id="ARBA00022723"/>
    </source>
</evidence>
<dbReference type="EMBL" id="UZAJ01001564">
    <property type="protein sequence ID" value="VDO33734.1"/>
    <property type="molecule type" value="Genomic_DNA"/>
</dbReference>